<gene>
    <name evidence="3" type="ORF">LSAA_10707</name>
</gene>
<dbReference type="Pfam" id="PF00400">
    <property type="entry name" value="WD40"/>
    <property type="match status" value="3"/>
</dbReference>
<evidence type="ECO:0000313" key="4">
    <source>
        <dbReference type="Proteomes" id="UP000675881"/>
    </source>
</evidence>
<dbReference type="OrthoDB" id="3176171at2759"/>
<dbReference type="InterPro" id="IPR015943">
    <property type="entry name" value="WD40/YVTN_repeat-like_dom_sf"/>
</dbReference>
<reference evidence="3" key="1">
    <citation type="submission" date="2021-02" db="EMBL/GenBank/DDBJ databases">
        <authorList>
            <person name="Bekaert M."/>
        </authorList>
    </citation>
    <scope>NUCLEOTIDE SEQUENCE</scope>
    <source>
        <strain evidence="3">IoA-00</strain>
    </source>
</reference>
<dbReference type="Gene3D" id="2.130.10.10">
    <property type="entry name" value="YVTN repeat-like/Quinoprotein amine dehydrogenase"/>
    <property type="match status" value="2"/>
</dbReference>
<organism evidence="3 4">
    <name type="scientific">Lepeophtheirus salmonis</name>
    <name type="common">Salmon louse</name>
    <name type="synonym">Caligus salmonis</name>
    <dbReference type="NCBI Taxonomy" id="72036"/>
    <lineage>
        <taxon>Eukaryota</taxon>
        <taxon>Metazoa</taxon>
        <taxon>Ecdysozoa</taxon>
        <taxon>Arthropoda</taxon>
        <taxon>Crustacea</taxon>
        <taxon>Multicrustacea</taxon>
        <taxon>Hexanauplia</taxon>
        <taxon>Copepoda</taxon>
        <taxon>Siphonostomatoida</taxon>
        <taxon>Caligidae</taxon>
        <taxon>Lepeophtheirus</taxon>
    </lineage>
</organism>
<dbReference type="Proteomes" id="UP000675881">
    <property type="component" value="Chromosome 5"/>
</dbReference>
<name>A0A7R8D0G4_LEPSM</name>
<dbReference type="InterPro" id="IPR001680">
    <property type="entry name" value="WD40_rpt"/>
</dbReference>
<evidence type="ECO:0000313" key="3">
    <source>
        <dbReference type="EMBL" id="CAF2958449.1"/>
    </source>
</evidence>
<dbReference type="InterPro" id="IPR036322">
    <property type="entry name" value="WD40_repeat_dom_sf"/>
</dbReference>
<keyword evidence="1" id="KW-0853">WD repeat</keyword>
<dbReference type="PANTHER" id="PTHR19848">
    <property type="entry name" value="WD40 REPEAT PROTEIN"/>
    <property type="match status" value="1"/>
</dbReference>
<accession>A0A7R8D0G4</accession>
<dbReference type="PROSITE" id="PS50294">
    <property type="entry name" value="WD_REPEATS_REGION"/>
    <property type="match status" value="1"/>
</dbReference>
<keyword evidence="2" id="KW-0677">Repeat</keyword>
<protein>
    <submittedName>
        <fullName evidence="3">KIF4_21_27</fullName>
    </submittedName>
</protein>
<evidence type="ECO:0000256" key="2">
    <source>
        <dbReference type="ARBA" id="ARBA00022737"/>
    </source>
</evidence>
<sequence>MPPGETSINDIALGESGYDLYSAAADKVRMWDLRKFHSIGKLSGGHQAAVMCLETEGSLVATGSKDHYIKVFDVSDKQGVVIAPCMNLTPPHYDGIQCLAMSGDSLFSASRDFCIKKWDLKNQEIVEIYSPIVVSGCRAGILKLWSADSLSLIGEMKAHNSTINTITTNNQHVFTGSNDGSIGVWRIRNNYDKSPDSERSYISPSMTVFIINFK</sequence>
<keyword evidence="4" id="KW-1185">Reference proteome</keyword>
<evidence type="ECO:0000256" key="1">
    <source>
        <dbReference type="ARBA" id="ARBA00022574"/>
    </source>
</evidence>
<dbReference type="AlphaFoldDB" id="A0A7R8D0G4"/>
<dbReference type="PROSITE" id="PS50082">
    <property type="entry name" value="WD_REPEATS_2"/>
    <property type="match status" value="1"/>
</dbReference>
<proteinExistence type="predicted"/>
<dbReference type="EMBL" id="HG994584">
    <property type="protein sequence ID" value="CAF2958449.1"/>
    <property type="molecule type" value="Genomic_DNA"/>
</dbReference>
<dbReference type="SMART" id="SM00320">
    <property type="entry name" value="WD40"/>
    <property type="match status" value="3"/>
</dbReference>
<dbReference type="SUPFAM" id="SSF50978">
    <property type="entry name" value="WD40 repeat-like"/>
    <property type="match status" value="1"/>
</dbReference>
<dbReference type="PANTHER" id="PTHR19848:SF8">
    <property type="entry name" value="F-BOX AND WD REPEAT DOMAIN CONTAINING 7"/>
    <property type="match status" value="1"/>
</dbReference>